<reference evidence="1 2" key="1">
    <citation type="submission" date="2015-04" db="EMBL/GenBank/DDBJ databases">
        <title>Lasius niger genome sequencing.</title>
        <authorList>
            <person name="Konorov E.A."/>
            <person name="Nikitin M.A."/>
            <person name="Kirill M.V."/>
            <person name="Chang P."/>
        </authorList>
    </citation>
    <scope>NUCLEOTIDE SEQUENCE [LARGE SCALE GENOMIC DNA]</scope>
    <source>
        <tissue evidence="1">Whole</tissue>
    </source>
</reference>
<evidence type="ECO:0000313" key="2">
    <source>
        <dbReference type="Proteomes" id="UP000036403"/>
    </source>
</evidence>
<comment type="caution">
    <text evidence="1">The sequence shown here is derived from an EMBL/GenBank/DDBJ whole genome shotgun (WGS) entry which is preliminary data.</text>
</comment>
<dbReference type="OrthoDB" id="8065378at2759"/>
<dbReference type="EMBL" id="LBMM01015074">
    <property type="protein sequence ID" value="KMQ84937.1"/>
    <property type="molecule type" value="Genomic_DNA"/>
</dbReference>
<keyword evidence="2" id="KW-1185">Reference proteome</keyword>
<dbReference type="PaxDb" id="67767-A0A0J7K3L8"/>
<sequence>MKQLRRAEYARTQDLWRKNRSKCLRMILNDVTGVQVPPKDIMVPLWETVMRGGEDVSPGNCRPQPVIADLWTPISPKEIKKAMPSNTTLAGPDGVSARLLKRVPHTLPHTKLNCLLWKSTYTLAGFYNNLNTKEIRR</sequence>
<dbReference type="GO" id="GO:0003964">
    <property type="term" value="F:RNA-directed DNA polymerase activity"/>
    <property type="evidence" value="ECO:0007669"/>
    <property type="project" value="UniProtKB-KW"/>
</dbReference>
<name>A0A0J7K3L8_LASNI</name>
<keyword evidence="1" id="KW-0695">RNA-directed DNA polymerase</keyword>
<accession>A0A0J7K3L8</accession>
<dbReference type="AlphaFoldDB" id="A0A0J7K3L8"/>
<keyword evidence="1" id="KW-0808">Transferase</keyword>
<organism evidence="1 2">
    <name type="scientific">Lasius niger</name>
    <name type="common">Black garden ant</name>
    <dbReference type="NCBI Taxonomy" id="67767"/>
    <lineage>
        <taxon>Eukaryota</taxon>
        <taxon>Metazoa</taxon>
        <taxon>Ecdysozoa</taxon>
        <taxon>Arthropoda</taxon>
        <taxon>Hexapoda</taxon>
        <taxon>Insecta</taxon>
        <taxon>Pterygota</taxon>
        <taxon>Neoptera</taxon>
        <taxon>Endopterygota</taxon>
        <taxon>Hymenoptera</taxon>
        <taxon>Apocrita</taxon>
        <taxon>Aculeata</taxon>
        <taxon>Formicoidea</taxon>
        <taxon>Formicidae</taxon>
        <taxon>Formicinae</taxon>
        <taxon>Lasius</taxon>
        <taxon>Lasius</taxon>
    </lineage>
</organism>
<proteinExistence type="predicted"/>
<protein>
    <submittedName>
        <fullName evidence="1">Reverse transcriptase</fullName>
    </submittedName>
</protein>
<gene>
    <name evidence="1" type="ORF">RF55_16842</name>
</gene>
<evidence type="ECO:0000313" key="1">
    <source>
        <dbReference type="EMBL" id="KMQ84937.1"/>
    </source>
</evidence>
<keyword evidence="1" id="KW-0548">Nucleotidyltransferase</keyword>
<dbReference type="Proteomes" id="UP000036403">
    <property type="component" value="Unassembled WGS sequence"/>
</dbReference>